<dbReference type="Gene3D" id="3.30.559.10">
    <property type="entry name" value="Chloramphenicol acetyltransferase-like domain"/>
    <property type="match status" value="1"/>
</dbReference>
<accession>A0ABT1A225</accession>
<dbReference type="Pfam" id="PF00550">
    <property type="entry name" value="PP-binding"/>
    <property type="match status" value="2"/>
</dbReference>
<dbReference type="InterPro" id="IPR036736">
    <property type="entry name" value="ACP-like_sf"/>
</dbReference>
<keyword evidence="5" id="KW-0596">Phosphopantetheine</keyword>
<dbReference type="InterPro" id="IPR020806">
    <property type="entry name" value="PKS_PP-bd"/>
</dbReference>
<comment type="pathway">
    <text evidence="2">Siderophore biosynthesis; mycobactin biosynthesis.</text>
</comment>
<evidence type="ECO:0000256" key="1">
    <source>
        <dbReference type="ARBA" id="ARBA00001957"/>
    </source>
</evidence>
<dbReference type="InterPro" id="IPR009081">
    <property type="entry name" value="PP-bd_ACP"/>
</dbReference>
<dbReference type="InterPro" id="IPR025110">
    <property type="entry name" value="AMP-bd_C"/>
</dbReference>
<evidence type="ECO:0000256" key="6">
    <source>
        <dbReference type="ARBA" id="ARBA00022553"/>
    </source>
</evidence>
<dbReference type="InterPro" id="IPR001242">
    <property type="entry name" value="Condensation_dom"/>
</dbReference>
<dbReference type="InterPro" id="IPR010071">
    <property type="entry name" value="AA_adenyl_dom"/>
</dbReference>
<organism evidence="10 11">
    <name type="scientific">Pseudonocardia humida</name>
    <dbReference type="NCBI Taxonomy" id="2800819"/>
    <lineage>
        <taxon>Bacteria</taxon>
        <taxon>Bacillati</taxon>
        <taxon>Actinomycetota</taxon>
        <taxon>Actinomycetes</taxon>
        <taxon>Pseudonocardiales</taxon>
        <taxon>Pseudonocardiaceae</taxon>
        <taxon>Pseudonocardia</taxon>
    </lineage>
</organism>
<evidence type="ECO:0000256" key="2">
    <source>
        <dbReference type="ARBA" id="ARBA00005102"/>
    </source>
</evidence>
<dbReference type="SMART" id="SM00823">
    <property type="entry name" value="PKS_PP"/>
    <property type="match status" value="2"/>
</dbReference>
<protein>
    <recommendedName>
        <fullName evidence="4">Phenyloxazoline synthase MbtB</fullName>
    </recommendedName>
    <alternativeName>
        <fullName evidence="8">Mycobactin synthetase protein B</fullName>
    </alternativeName>
</protein>
<dbReference type="InterPro" id="IPR020845">
    <property type="entry name" value="AMP-binding_CS"/>
</dbReference>
<comment type="cofactor">
    <cofactor evidence="1">
        <name>pantetheine 4'-phosphate</name>
        <dbReference type="ChEBI" id="CHEBI:47942"/>
    </cofactor>
</comment>
<dbReference type="PANTHER" id="PTHR45527:SF10">
    <property type="entry name" value="PYOCHELIN SYNTHASE PCHF"/>
    <property type="match status" value="1"/>
</dbReference>
<keyword evidence="7" id="KW-0436">Ligase</keyword>
<dbReference type="Pfam" id="PF00501">
    <property type="entry name" value="AMP-binding"/>
    <property type="match status" value="1"/>
</dbReference>
<feature type="domain" description="Carrier" evidence="9">
    <location>
        <begin position="1057"/>
        <end position="1135"/>
    </location>
</feature>
<reference evidence="10" key="1">
    <citation type="submission" date="2021-04" db="EMBL/GenBank/DDBJ databases">
        <title>Pseudonocardia sp. nov., isolated from sandy soil of mangrove forest.</title>
        <authorList>
            <person name="Zan Z."/>
            <person name="Huang R."/>
            <person name="Liu W."/>
        </authorList>
    </citation>
    <scope>NUCLEOTIDE SEQUENCE</scope>
    <source>
        <strain evidence="10">S2-4</strain>
    </source>
</reference>
<evidence type="ECO:0000256" key="5">
    <source>
        <dbReference type="ARBA" id="ARBA00022450"/>
    </source>
</evidence>
<dbReference type="Pfam" id="PF13193">
    <property type="entry name" value="AMP-binding_C"/>
    <property type="match status" value="1"/>
</dbReference>
<sequence>MTGTDIGWSAADLRAAVAAAVEEDAADLAAEDNLFELGLDSMALIRLVAAWRATGTEVAFEELAEDPTLAAWDRLRVERAGAGTAATAPGPTGDHRSDGPFPLARLQHAYWIGRSPSQPLGGVAAHLYTEFDRPPGARPLQPARLRAALDALVARHEMLRARFTDNGEQEVLAAAGWRGLRVHDLTGLDAAGVEARLAEVRDALSHQLLDVERGEVFSVALSLLPGGATRLHVDVDMLAGDAVSYRILLADLARLCADPDRPPEPVGYRFRDYLAELGHRRADRVAADARWWAERLADLPGAPDLPLAPERPGAPARSVRRHVVLSAADKAALSAAARRHGLTPAMALATAFAEVVGAWSSEPRFLLNVPTFDREPLHPAVADLVGDFTSSVLLEVDLTEPLGFAERARALQARMHSAAGHVHYSGVEVLRDLARARGQQMIAPVVFTSALSLGELYDDTVRETLGEPVWTLSQGPQVLLDAQVTEFGGGLLVNWDLRADRFADGVVDAMFGAYRRLVEALVAGPEAAWTGPVPDLRPPAQAAVRARVNATAAPRSGRLLHQGFFARAADTPGAPALLWGRAGVLSYGELAERALRVAGALHAAGTAPGDAVGVRLPKGPDQVVAVLGVLAAGGCYVPIGVEQPPARAGRIVDTAGVGLVLGHADGAPAGVRVVGLAAALAAAPLAAPVPGDEEDRAYLLFTSGSTGEPKGVEVPHRAAMATLDDLVERFGIGAADRTLAVSALDFDLSVFDIFAPLGEGGAVVVVGADERTDATRWAALVRERGVTVLNCVPALLDMLLSCGEPLGDGLRAVLLGGDRVGVDLPGRLRAVRPGCRFAGLGGTTETAIHSTVCEVPDGGPVPADWRSVPYGTPLHNVALRVVDRHGRDAPDLVPGELWIGGDGVALGYRGDPERTADRFPVHDGRRWYRTGDLARYRPDGCVEFLGRRDNQVKVRGFRIELGEIEAALTADDRVGDAVAAVVGGRLVAAATPAGPAPDPDGLRAALRDRVPPHMVPDRVVLLEAMPLSGNGKVDRAAVTARLTSAAPAAGTSAPLTDPVQRVVALVWSEVLAEAGAPVDGIGADDEFVALGGDSVLATAVVARLREALDSAAPSVRLLFAAPGVAGLAAALRARDAADGEPGRTARAAEIYLEVAGMSDDEVGAALGAADGTGAGG</sequence>
<dbReference type="NCBIfam" id="TIGR01733">
    <property type="entry name" value="AA-adenyl-dom"/>
    <property type="match status" value="1"/>
</dbReference>
<dbReference type="InterPro" id="IPR000873">
    <property type="entry name" value="AMP-dep_synth/lig_dom"/>
</dbReference>
<dbReference type="Pfam" id="PF00668">
    <property type="entry name" value="Condensation"/>
    <property type="match status" value="1"/>
</dbReference>
<dbReference type="PROSITE" id="PS00012">
    <property type="entry name" value="PHOSPHOPANTETHEINE"/>
    <property type="match status" value="1"/>
</dbReference>
<evidence type="ECO:0000256" key="3">
    <source>
        <dbReference type="ARBA" id="ARBA00007380"/>
    </source>
</evidence>
<dbReference type="PROSITE" id="PS50075">
    <property type="entry name" value="CARRIER"/>
    <property type="match status" value="2"/>
</dbReference>
<dbReference type="PROSITE" id="PS00455">
    <property type="entry name" value="AMP_BINDING"/>
    <property type="match status" value="1"/>
</dbReference>
<evidence type="ECO:0000256" key="4">
    <source>
        <dbReference type="ARBA" id="ARBA00016743"/>
    </source>
</evidence>
<dbReference type="SUPFAM" id="SSF56801">
    <property type="entry name" value="Acetyl-CoA synthetase-like"/>
    <property type="match status" value="1"/>
</dbReference>
<dbReference type="SUPFAM" id="SSF47336">
    <property type="entry name" value="ACP-like"/>
    <property type="match status" value="2"/>
</dbReference>
<evidence type="ECO:0000259" key="9">
    <source>
        <dbReference type="PROSITE" id="PS50075"/>
    </source>
</evidence>
<proteinExistence type="inferred from homology"/>
<dbReference type="InterPro" id="IPR006162">
    <property type="entry name" value="Ppantetheine_attach_site"/>
</dbReference>
<evidence type="ECO:0000313" key="10">
    <source>
        <dbReference type="EMBL" id="MCO1657045.1"/>
    </source>
</evidence>
<feature type="domain" description="Carrier" evidence="9">
    <location>
        <begin position="4"/>
        <end position="80"/>
    </location>
</feature>
<evidence type="ECO:0000256" key="7">
    <source>
        <dbReference type="ARBA" id="ARBA00022598"/>
    </source>
</evidence>
<dbReference type="RefSeq" id="WP_252440356.1">
    <property type="nucleotide sequence ID" value="NZ_JAGSOV010000039.1"/>
</dbReference>
<dbReference type="EMBL" id="JAGSOV010000039">
    <property type="protein sequence ID" value="MCO1657045.1"/>
    <property type="molecule type" value="Genomic_DNA"/>
</dbReference>
<comment type="similarity">
    <text evidence="3">Belongs to the ATP-dependent AMP-binding enzyme family. MbtB subfamily.</text>
</comment>
<dbReference type="Gene3D" id="3.40.50.12780">
    <property type="entry name" value="N-terminal domain of ligase-like"/>
    <property type="match status" value="1"/>
</dbReference>
<gene>
    <name evidence="10" type="ORF">KDL28_18450</name>
</gene>
<dbReference type="InterPro" id="IPR042099">
    <property type="entry name" value="ANL_N_sf"/>
</dbReference>
<keyword evidence="11" id="KW-1185">Reference proteome</keyword>
<dbReference type="InterPro" id="IPR057737">
    <property type="entry name" value="Condensation_MtbB-like"/>
</dbReference>
<evidence type="ECO:0000256" key="8">
    <source>
        <dbReference type="ARBA" id="ARBA00033440"/>
    </source>
</evidence>
<keyword evidence="6" id="KW-0597">Phosphoprotein</keyword>
<dbReference type="InterPro" id="IPR023213">
    <property type="entry name" value="CAT-like_dom_sf"/>
</dbReference>
<dbReference type="SUPFAM" id="SSF52777">
    <property type="entry name" value="CoA-dependent acyltransferases"/>
    <property type="match status" value="2"/>
</dbReference>
<dbReference type="InterPro" id="IPR045851">
    <property type="entry name" value="AMP-bd_C_sf"/>
</dbReference>
<dbReference type="Proteomes" id="UP001165283">
    <property type="component" value="Unassembled WGS sequence"/>
</dbReference>
<dbReference type="CDD" id="cd19535">
    <property type="entry name" value="Cyc_NRPS"/>
    <property type="match status" value="1"/>
</dbReference>
<dbReference type="PANTHER" id="PTHR45527">
    <property type="entry name" value="NONRIBOSOMAL PEPTIDE SYNTHETASE"/>
    <property type="match status" value="1"/>
</dbReference>
<dbReference type="Gene3D" id="1.10.1200.10">
    <property type="entry name" value="ACP-like"/>
    <property type="match status" value="2"/>
</dbReference>
<name>A0ABT1A225_9PSEU</name>
<dbReference type="Gene3D" id="3.30.300.30">
    <property type="match status" value="1"/>
</dbReference>
<comment type="caution">
    <text evidence="10">The sequence shown here is derived from an EMBL/GenBank/DDBJ whole genome shotgun (WGS) entry which is preliminary data.</text>
</comment>
<dbReference type="Gene3D" id="3.30.559.30">
    <property type="entry name" value="Nonribosomal peptide synthetase, condensation domain"/>
    <property type="match status" value="1"/>
</dbReference>
<evidence type="ECO:0000313" key="11">
    <source>
        <dbReference type="Proteomes" id="UP001165283"/>
    </source>
</evidence>